<evidence type="ECO:0000256" key="1">
    <source>
        <dbReference type="SAM" id="MobiDB-lite"/>
    </source>
</evidence>
<protein>
    <submittedName>
        <fullName evidence="2">Uncharacterized protein</fullName>
    </submittedName>
</protein>
<proteinExistence type="predicted"/>
<keyword evidence="3" id="KW-1185">Reference proteome</keyword>
<name>U6KYR5_EIMTE</name>
<gene>
    <name evidence="2" type="ORF">ETH_00034500</name>
</gene>
<dbReference type="VEuPathDB" id="ToxoDB:ETH_00034500"/>
<evidence type="ECO:0000313" key="3">
    <source>
        <dbReference type="Proteomes" id="UP000030747"/>
    </source>
</evidence>
<organism evidence="2 3">
    <name type="scientific">Eimeria tenella</name>
    <name type="common">Coccidian parasite</name>
    <dbReference type="NCBI Taxonomy" id="5802"/>
    <lineage>
        <taxon>Eukaryota</taxon>
        <taxon>Sar</taxon>
        <taxon>Alveolata</taxon>
        <taxon>Apicomplexa</taxon>
        <taxon>Conoidasida</taxon>
        <taxon>Coccidia</taxon>
        <taxon>Eucoccidiorida</taxon>
        <taxon>Eimeriorina</taxon>
        <taxon>Eimeriidae</taxon>
        <taxon>Eimeria</taxon>
    </lineage>
</organism>
<dbReference type="OrthoDB" id="10372885at2759"/>
<dbReference type="RefSeq" id="XP_013232194.1">
    <property type="nucleotide sequence ID" value="XM_013376740.1"/>
</dbReference>
<dbReference type="AlphaFoldDB" id="U6KYR5"/>
<dbReference type="Proteomes" id="UP000030747">
    <property type="component" value="Unassembled WGS sequence"/>
</dbReference>
<sequence>MGAALSKKSFWDGSLQRAHGKPCNSFSEAHIELIVALYIAAGRSQYLQLHHAPEQKPPQKLRSAFDIDGFTTLLTARVAGAPLAVSHLLFFWHGNI</sequence>
<reference evidence="2" key="2">
    <citation type="submission" date="2013-10" db="EMBL/GenBank/DDBJ databases">
        <authorList>
            <person name="Aslett M."/>
        </authorList>
    </citation>
    <scope>NUCLEOTIDE SEQUENCE [LARGE SCALE GENOMIC DNA]</scope>
    <source>
        <strain evidence="2">Houghton</strain>
    </source>
</reference>
<evidence type="ECO:0000313" key="2">
    <source>
        <dbReference type="EMBL" id="CDJ41444.1"/>
    </source>
</evidence>
<accession>U6KYR5</accession>
<reference evidence="2" key="1">
    <citation type="submission" date="2013-10" db="EMBL/GenBank/DDBJ databases">
        <title>Genomic analysis of the causative agents of coccidiosis in chickens.</title>
        <authorList>
            <person name="Reid A.J."/>
            <person name="Blake D."/>
            <person name="Billington K."/>
            <person name="Browne H."/>
            <person name="Dunn M."/>
            <person name="Hung S."/>
            <person name="Kawahara F."/>
            <person name="Miranda-Saavedra D."/>
            <person name="Mourier T."/>
            <person name="Nagra H."/>
            <person name="Otto T.D."/>
            <person name="Rawlings N."/>
            <person name="Sanchez A."/>
            <person name="Sanders M."/>
            <person name="Subramaniam C."/>
            <person name="Tay Y."/>
            <person name="Dear P."/>
            <person name="Doerig C."/>
            <person name="Gruber A."/>
            <person name="Parkinson J."/>
            <person name="Shirley M."/>
            <person name="Wan K.L."/>
            <person name="Berriman M."/>
            <person name="Tomley F."/>
            <person name="Pain A."/>
        </authorList>
    </citation>
    <scope>NUCLEOTIDE SEQUENCE [LARGE SCALE GENOMIC DNA]</scope>
    <source>
        <strain evidence="2">Houghton</strain>
    </source>
</reference>
<feature type="region of interest" description="Disordered" evidence="1">
    <location>
        <begin position="1"/>
        <end position="22"/>
    </location>
</feature>
<dbReference type="GeneID" id="25255966"/>
<dbReference type="EMBL" id="HG675627">
    <property type="protein sequence ID" value="CDJ41444.1"/>
    <property type="molecule type" value="Genomic_DNA"/>
</dbReference>